<dbReference type="eggNOG" id="COG1216">
    <property type="taxonomic scope" value="Bacteria"/>
</dbReference>
<name>V8CL57_9HELI</name>
<dbReference type="PANTHER" id="PTHR22916">
    <property type="entry name" value="GLYCOSYLTRANSFERASE"/>
    <property type="match status" value="1"/>
</dbReference>
<dbReference type="Pfam" id="PF00535">
    <property type="entry name" value="Glycos_transf_2"/>
    <property type="match status" value="1"/>
</dbReference>
<dbReference type="Gene3D" id="3.90.550.10">
    <property type="entry name" value="Spore Coat Polysaccharide Biosynthesis Protein SpsA, Chain A"/>
    <property type="match status" value="1"/>
</dbReference>
<dbReference type="EMBL" id="AZJJ01000001">
    <property type="protein sequence ID" value="ETD27765.1"/>
    <property type="molecule type" value="Genomic_DNA"/>
</dbReference>
<protein>
    <recommendedName>
        <fullName evidence="3">Glycosyltransferase 2-like domain-containing protein</fullName>
    </recommendedName>
</protein>
<gene>
    <name evidence="4" type="ORF">HMPREF2087_00686</name>
</gene>
<dbReference type="Proteomes" id="UP000018688">
    <property type="component" value="Unassembled WGS sequence"/>
</dbReference>
<organism evidence="4 5">
    <name type="scientific">Helicobacter canis NCTC 12740</name>
    <dbReference type="NCBI Taxonomy" id="1357399"/>
    <lineage>
        <taxon>Bacteria</taxon>
        <taxon>Pseudomonadati</taxon>
        <taxon>Campylobacterota</taxon>
        <taxon>Epsilonproteobacteria</taxon>
        <taxon>Campylobacterales</taxon>
        <taxon>Helicobacteraceae</taxon>
        <taxon>Helicobacter</taxon>
    </lineage>
</organism>
<comment type="caution">
    <text evidence="4">The sequence shown here is derived from an EMBL/GenBank/DDBJ whole genome shotgun (WGS) entry which is preliminary data.</text>
</comment>
<dbReference type="RefSeq" id="WP_023929611.1">
    <property type="nucleotide sequence ID" value="NZ_KI669458.1"/>
</dbReference>
<dbReference type="InterPro" id="IPR029044">
    <property type="entry name" value="Nucleotide-diphossugar_trans"/>
</dbReference>
<dbReference type="GO" id="GO:0016758">
    <property type="term" value="F:hexosyltransferase activity"/>
    <property type="evidence" value="ECO:0007669"/>
    <property type="project" value="UniProtKB-ARBA"/>
</dbReference>
<evidence type="ECO:0000313" key="5">
    <source>
        <dbReference type="Proteomes" id="UP000018688"/>
    </source>
</evidence>
<dbReference type="CDD" id="cd00761">
    <property type="entry name" value="Glyco_tranf_GTA_type"/>
    <property type="match status" value="1"/>
</dbReference>
<evidence type="ECO:0000256" key="1">
    <source>
        <dbReference type="ARBA" id="ARBA00022676"/>
    </source>
</evidence>
<dbReference type="HOGENOM" id="CLU_025996_25_1_7"/>
<keyword evidence="5" id="KW-1185">Reference proteome</keyword>
<dbReference type="InterPro" id="IPR001173">
    <property type="entry name" value="Glyco_trans_2-like"/>
</dbReference>
<evidence type="ECO:0000259" key="3">
    <source>
        <dbReference type="Pfam" id="PF00535"/>
    </source>
</evidence>
<sequence>MKLVSVIIPIYNVESYLAECLDSVLAQSCSRIEVICINDGSVDSSGKITQEYATKDRRIIYVEQENQGVAVARNKGLERASGEYVAFIDPDDFYPSSTTLELLYTKAKQANAVICGGSFSDYVNGTISTTYPREFYGYTFTQEGFVDYDKWQFDFGWIRFIYRREFLLRHKLFQPLYTKYEDPVFFIQAMLKAKRFYAIPEITYCYRVGHQNRAKWQAKHWSDQTKAMSEILSIATAHNLHTLYDLTLFRASIESQTLLHLVKRGIAPLPPLIDLAKLLDSNPARVNSDYPLSISKPYPTYYESLLYEISAHCAASIAATNLYQCKLGRIFTKILQQYARFKHWKARNSLGGGRIM</sequence>
<evidence type="ECO:0000256" key="2">
    <source>
        <dbReference type="ARBA" id="ARBA00022679"/>
    </source>
</evidence>
<keyword evidence="2" id="KW-0808">Transferase</keyword>
<dbReference type="OrthoDB" id="5372349at2"/>
<dbReference type="AlphaFoldDB" id="V8CL57"/>
<keyword evidence="1" id="KW-0328">Glycosyltransferase</keyword>
<proteinExistence type="predicted"/>
<reference evidence="4 5" key="1">
    <citation type="submission" date="2013-10" db="EMBL/GenBank/DDBJ databases">
        <title>The Genome Sequence of Helicobacter canis NCTC 12740.</title>
        <authorList>
            <consortium name="The Broad Institute Genomics Platform"/>
            <person name="Earl A."/>
            <person name="Fox J.G."/>
            <person name="Shen Z."/>
            <person name="Young S.K."/>
            <person name="Zeng Q."/>
            <person name="Gargeya S."/>
            <person name="Fitzgerald M."/>
            <person name="Abouelleil A."/>
            <person name="Alvarado L."/>
            <person name="Chapman S.B."/>
            <person name="Gainer-Dewar J."/>
            <person name="Goldberg J."/>
            <person name="Griggs A."/>
            <person name="Gujja S."/>
            <person name="Hansen M."/>
            <person name="Howarth C."/>
            <person name="Imamovic A."/>
            <person name="Ireland A."/>
            <person name="Larimer J."/>
            <person name="McCowan C."/>
            <person name="Murphy C."/>
            <person name="Pearson M."/>
            <person name="Poon T.W."/>
            <person name="Priest M."/>
            <person name="Roberts A."/>
            <person name="Saif S."/>
            <person name="Shea T."/>
            <person name="Sykes S."/>
            <person name="Wortman J."/>
            <person name="Nusbaum C."/>
            <person name="Birren B."/>
        </authorList>
    </citation>
    <scope>NUCLEOTIDE SEQUENCE [LARGE SCALE GENOMIC DNA]</scope>
    <source>
        <strain evidence="4 5">NCTC 12740</strain>
    </source>
</reference>
<evidence type="ECO:0000313" key="4">
    <source>
        <dbReference type="EMBL" id="ETD27765.1"/>
    </source>
</evidence>
<dbReference type="SUPFAM" id="SSF53448">
    <property type="entry name" value="Nucleotide-diphospho-sugar transferases"/>
    <property type="match status" value="1"/>
</dbReference>
<dbReference type="STRING" id="1357399.HMPREF2087_00686"/>
<accession>V8CL57</accession>
<dbReference type="PATRIC" id="fig|1357399.3.peg.721"/>
<feature type="domain" description="Glycosyltransferase 2-like" evidence="3">
    <location>
        <begin position="5"/>
        <end position="163"/>
    </location>
</feature>
<dbReference type="PANTHER" id="PTHR22916:SF51">
    <property type="entry name" value="GLYCOSYLTRANSFERASE EPSH-RELATED"/>
    <property type="match status" value="1"/>
</dbReference>